<dbReference type="AlphaFoldDB" id="A0A7K3WEH4"/>
<dbReference type="PANTHER" id="PTHR18964:SF173">
    <property type="entry name" value="GLUCOKINASE"/>
    <property type="match status" value="1"/>
</dbReference>
<dbReference type="SUPFAM" id="SSF53067">
    <property type="entry name" value="Actin-like ATPase domain"/>
    <property type="match status" value="1"/>
</dbReference>
<comment type="caution">
    <text evidence="3">The sequence shown here is derived from an EMBL/GenBank/DDBJ whole genome shotgun (WGS) entry which is preliminary data.</text>
</comment>
<dbReference type="InterPro" id="IPR036388">
    <property type="entry name" value="WH-like_DNA-bd_sf"/>
</dbReference>
<proteinExistence type="inferred from homology"/>
<keyword evidence="4" id="KW-1185">Reference proteome</keyword>
<gene>
    <name evidence="3" type="ORF">G1H19_12445</name>
</gene>
<dbReference type="InterPro" id="IPR000600">
    <property type="entry name" value="ROK"/>
</dbReference>
<dbReference type="InterPro" id="IPR049874">
    <property type="entry name" value="ROK_cs"/>
</dbReference>
<reference evidence="3 4" key="1">
    <citation type="submission" date="2020-02" db="EMBL/GenBank/DDBJ databases">
        <title>The whole genome sequence of CPCC 205119.</title>
        <authorList>
            <person name="Jiang Z."/>
        </authorList>
    </citation>
    <scope>NUCLEOTIDE SEQUENCE [LARGE SCALE GENOMIC DNA]</scope>
    <source>
        <strain evidence="3 4">CPCC 205119</strain>
    </source>
</reference>
<protein>
    <submittedName>
        <fullName evidence="3">ROK family transcriptional regulator</fullName>
    </submittedName>
</protein>
<dbReference type="SUPFAM" id="SSF46785">
    <property type="entry name" value="Winged helix' DNA-binding domain"/>
    <property type="match status" value="1"/>
</dbReference>
<sequence length="430" mass="43638">MNEDRAAVRGDRSSLERLEGLAAVLGAVRAGDGVTQPQLIREIGLGRSVVAQRVAELEAAGLVVPDGLGPSTGGRAPRRLRLRREAGLVAGADIGATGMRVGLADLSGTVLAEVDEVIDVAEGPDVVLGRVDELVEELIAGLPGAPPLWGIGVGVPGPVEFATGLPVAPPIMPGWDGHPIRARLAARFGAAVWVDNDVNLRALGELRTNPVAAQQEDLLYVKIGTGIGAGLVSGGRLHRGVNGCAGDIGHVAVAEAQDVVCRCGNVGCLEAVAGGAALARDGRKLAESGAGPVMAELLAARGDLTAADVTAAAERGDPAARALLARAGGLVGATLATLVSFYNPGLVVLGGGVVHAGDHVLAAIREAVYRRSLPLATRTLRIEPSRLGDAAGLAGAVHLVIDELFSPARLAVWLPHSSPAGRPDVATLPR</sequence>
<feature type="domain" description="HTH marR-type" evidence="2">
    <location>
        <begin position="23"/>
        <end position="64"/>
    </location>
</feature>
<evidence type="ECO:0000256" key="1">
    <source>
        <dbReference type="ARBA" id="ARBA00006479"/>
    </source>
</evidence>
<dbReference type="GO" id="GO:0003700">
    <property type="term" value="F:DNA-binding transcription factor activity"/>
    <property type="evidence" value="ECO:0007669"/>
    <property type="project" value="InterPro"/>
</dbReference>
<dbReference type="InterPro" id="IPR000835">
    <property type="entry name" value="HTH_MarR-typ"/>
</dbReference>
<dbReference type="Pfam" id="PF12802">
    <property type="entry name" value="MarR_2"/>
    <property type="match status" value="1"/>
</dbReference>
<evidence type="ECO:0000259" key="2">
    <source>
        <dbReference type="Pfam" id="PF12802"/>
    </source>
</evidence>
<dbReference type="InterPro" id="IPR036390">
    <property type="entry name" value="WH_DNA-bd_sf"/>
</dbReference>
<dbReference type="PANTHER" id="PTHR18964">
    <property type="entry name" value="ROK (REPRESSOR, ORF, KINASE) FAMILY"/>
    <property type="match status" value="1"/>
</dbReference>
<dbReference type="Gene3D" id="3.30.420.40">
    <property type="match status" value="2"/>
</dbReference>
<dbReference type="RefSeq" id="WP_162392110.1">
    <property type="nucleotide sequence ID" value="NZ_JAABOZ010000001.1"/>
</dbReference>
<evidence type="ECO:0000313" key="3">
    <source>
        <dbReference type="EMBL" id="NEL54812.1"/>
    </source>
</evidence>
<dbReference type="EMBL" id="JAAGWK010000016">
    <property type="protein sequence ID" value="NEL54812.1"/>
    <property type="molecule type" value="Genomic_DNA"/>
</dbReference>
<organism evidence="3 4">
    <name type="scientific">Goekera deserti</name>
    <dbReference type="NCBI Taxonomy" id="2497753"/>
    <lineage>
        <taxon>Bacteria</taxon>
        <taxon>Bacillati</taxon>
        <taxon>Actinomycetota</taxon>
        <taxon>Actinomycetes</taxon>
        <taxon>Geodermatophilales</taxon>
        <taxon>Geodermatophilaceae</taxon>
        <taxon>Goekera</taxon>
    </lineage>
</organism>
<evidence type="ECO:0000313" key="4">
    <source>
        <dbReference type="Proteomes" id="UP000470470"/>
    </source>
</evidence>
<dbReference type="Pfam" id="PF00480">
    <property type="entry name" value="ROK"/>
    <property type="match status" value="1"/>
</dbReference>
<name>A0A7K3WEH4_9ACTN</name>
<comment type="similarity">
    <text evidence="1">Belongs to the ROK (NagC/XylR) family.</text>
</comment>
<dbReference type="Gene3D" id="1.10.10.10">
    <property type="entry name" value="Winged helix-like DNA-binding domain superfamily/Winged helix DNA-binding domain"/>
    <property type="match status" value="1"/>
</dbReference>
<accession>A0A7K3WEH4</accession>
<dbReference type="InterPro" id="IPR043129">
    <property type="entry name" value="ATPase_NBD"/>
</dbReference>
<dbReference type="PROSITE" id="PS01125">
    <property type="entry name" value="ROK"/>
    <property type="match status" value="1"/>
</dbReference>
<dbReference type="Proteomes" id="UP000470470">
    <property type="component" value="Unassembled WGS sequence"/>
</dbReference>